<comment type="caution">
    <text evidence="7">The sequence shown here is derived from an EMBL/GenBank/DDBJ whole genome shotgun (WGS) entry which is preliminary data.</text>
</comment>
<feature type="domain" description="Fe/B12 periplasmic-binding" evidence="6">
    <location>
        <begin position="165"/>
        <end position="428"/>
    </location>
</feature>
<dbReference type="Pfam" id="PF07833">
    <property type="entry name" value="Cu_amine_oxidN1"/>
    <property type="match status" value="1"/>
</dbReference>
<sequence length="428" mass="46644">MTLARNRFLALLLSLALALGLLPAAAAAAAPVVAVKINGSAASFGSVKPSIIDGRVYLPAAAFAVKLNATYQVDAKTKKWVVKRGTRTLGFTPGSVKATLNGKAYTLAAVPVTKGKDVLVPAASLSDALGVWTSWNGSAKTLSVLTQKTVKHAMGSTTLKSVPQRVVVLFNGMVDTSVLLGVKPVGAVESYLQQPFYEYLRPSLIGVKDLGDETQPNLEAIAALKPDLIIGSKLRHEKIDGQLNKIAPTVMTEDVFSWQDNLKFAADVLNKQAKADAFLAKWASRTADFKKRMGADIGSTEVTVMRINYNGTARFYLEGFASNILRDLGFKFPKAQTDVTKDIFNIPSKEQTPLLDADYIFDFTVDWDGDGAIYKTQKEWIDNALWSNLRAVKNKKYYKVNAVNWNLSGGPLAADKMLDDLYFYFNID</sequence>
<dbReference type="SUPFAM" id="SSF53807">
    <property type="entry name" value="Helical backbone' metal receptor"/>
    <property type="match status" value="1"/>
</dbReference>
<dbReference type="InterPro" id="IPR036582">
    <property type="entry name" value="Mao_N_sf"/>
</dbReference>
<protein>
    <submittedName>
        <fullName evidence="7">ABC-type Fe3+-siderophore transport system, periplasmic iron-binding component</fullName>
    </submittedName>
</protein>
<dbReference type="Proteomes" id="UP000234789">
    <property type="component" value="Unassembled WGS sequence"/>
</dbReference>
<dbReference type="InterPro" id="IPR002491">
    <property type="entry name" value="ABC_transptr_periplasmic_BD"/>
</dbReference>
<keyword evidence="4 5" id="KW-0732">Signal</keyword>
<feature type="signal peptide" evidence="5">
    <location>
        <begin position="1"/>
        <end position="29"/>
    </location>
</feature>
<dbReference type="PROSITE" id="PS51318">
    <property type="entry name" value="TAT"/>
    <property type="match status" value="1"/>
</dbReference>
<accession>A0A2N5N041</accession>
<proteinExistence type="inferred from homology"/>
<reference evidence="7 8" key="1">
    <citation type="submission" date="2017-05" db="EMBL/GenBank/DDBJ databases">
        <title>Functional genome analysis of Paenibacillus pasadenensis strain R16: insights on endophytic life style and antifungal activity.</title>
        <authorList>
            <person name="Passera A."/>
            <person name="Marcolungo L."/>
            <person name="Casati P."/>
            <person name="Brasca M."/>
            <person name="Quaglino F."/>
            <person name="Delledonne M."/>
        </authorList>
    </citation>
    <scope>NUCLEOTIDE SEQUENCE [LARGE SCALE GENOMIC DNA]</scope>
    <source>
        <strain evidence="7 8">R16</strain>
    </source>
</reference>
<evidence type="ECO:0000313" key="8">
    <source>
        <dbReference type="Proteomes" id="UP000234789"/>
    </source>
</evidence>
<comment type="subcellular location">
    <subcellularLocation>
        <location evidence="1">Cell envelope</location>
    </subcellularLocation>
</comment>
<evidence type="ECO:0000256" key="2">
    <source>
        <dbReference type="ARBA" id="ARBA00008814"/>
    </source>
</evidence>
<gene>
    <name evidence="7" type="ORF">B8V81_2134</name>
</gene>
<dbReference type="Gene3D" id="3.40.50.1980">
    <property type="entry name" value="Nitrogenase molybdenum iron protein domain"/>
    <property type="match status" value="2"/>
</dbReference>
<feature type="chain" id="PRO_5038578775" evidence="5">
    <location>
        <begin position="30"/>
        <end position="428"/>
    </location>
</feature>
<dbReference type="InterPro" id="IPR012854">
    <property type="entry name" value="Cu_amine_oxidase-like_N"/>
</dbReference>
<dbReference type="InterPro" id="IPR006311">
    <property type="entry name" value="TAT_signal"/>
</dbReference>
<dbReference type="CDD" id="cd01146">
    <property type="entry name" value="FhuD"/>
    <property type="match status" value="1"/>
</dbReference>
<evidence type="ECO:0000256" key="3">
    <source>
        <dbReference type="ARBA" id="ARBA00022448"/>
    </source>
</evidence>
<dbReference type="GO" id="GO:1901678">
    <property type="term" value="P:iron coordination entity transport"/>
    <property type="evidence" value="ECO:0007669"/>
    <property type="project" value="UniProtKB-ARBA"/>
</dbReference>
<evidence type="ECO:0000259" key="6">
    <source>
        <dbReference type="PROSITE" id="PS50983"/>
    </source>
</evidence>
<evidence type="ECO:0000313" key="7">
    <source>
        <dbReference type="EMBL" id="PLT43703.1"/>
    </source>
</evidence>
<dbReference type="Pfam" id="PF01497">
    <property type="entry name" value="Peripla_BP_2"/>
    <property type="match status" value="1"/>
</dbReference>
<dbReference type="PANTHER" id="PTHR30532:SF21">
    <property type="entry name" value="SIDEROPHORE-BINDING LIPOPROTEIN YFIY-RELATED"/>
    <property type="match status" value="1"/>
</dbReference>
<dbReference type="GO" id="GO:0030288">
    <property type="term" value="C:outer membrane-bounded periplasmic space"/>
    <property type="evidence" value="ECO:0007669"/>
    <property type="project" value="TreeGrafter"/>
</dbReference>
<evidence type="ECO:0000256" key="5">
    <source>
        <dbReference type="SAM" id="SignalP"/>
    </source>
</evidence>
<keyword evidence="3" id="KW-0813">Transport</keyword>
<comment type="similarity">
    <text evidence="2">Belongs to the bacterial solute-binding protein 8 family.</text>
</comment>
<dbReference type="EMBL" id="NFEZ01000004">
    <property type="protein sequence ID" value="PLT43703.1"/>
    <property type="molecule type" value="Genomic_DNA"/>
</dbReference>
<organism evidence="7 8">
    <name type="scientific">Paenibacillus pasadenensis</name>
    <dbReference type="NCBI Taxonomy" id="217090"/>
    <lineage>
        <taxon>Bacteria</taxon>
        <taxon>Bacillati</taxon>
        <taxon>Bacillota</taxon>
        <taxon>Bacilli</taxon>
        <taxon>Bacillales</taxon>
        <taxon>Paenibacillaceae</taxon>
        <taxon>Paenibacillus</taxon>
    </lineage>
</organism>
<evidence type="ECO:0000256" key="4">
    <source>
        <dbReference type="ARBA" id="ARBA00022729"/>
    </source>
</evidence>
<dbReference type="SUPFAM" id="SSF55383">
    <property type="entry name" value="Copper amine oxidase, domain N"/>
    <property type="match status" value="1"/>
</dbReference>
<dbReference type="PROSITE" id="PS50983">
    <property type="entry name" value="FE_B12_PBP"/>
    <property type="match status" value="1"/>
</dbReference>
<keyword evidence="8" id="KW-1185">Reference proteome</keyword>
<dbReference type="RefSeq" id="WP_180968420.1">
    <property type="nucleotide sequence ID" value="NZ_NFEZ01000004.1"/>
</dbReference>
<evidence type="ECO:0000256" key="1">
    <source>
        <dbReference type="ARBA" id="ARBA00004196"/>
    </source>
</evidence>
<name>A0A2N5N041_9BACL</name>
<dbReference type="InterPro" id="IPR051313">
    <property type="entry name" value="Bact_iron-sidero_bind"/>
</dbReference>
<dbReference type="PANTHER" id="PTHR30532">
    <property type="entry name" value="IRON III DICITRATE-BINDING PERIPLASMIC PROTEIN"/>
    <property type="match status" value="1"/>
</dbReference>
<dbReference type="Gene3D" id="3.30.457.10">
    <property type="entry name" value="Copper amine oxidase-like, N-terminal domain"/>
    <property type="match status" value="1"/>
</dbReference>
<dbReference type="AlphaFoldDB" id="A0A2N5N041"/>